<keyword evidence="1" id="KW-1133">Transmembrane helix</keyword>
<dbReference type="EMBL" id="ML743561">
    <property type="protein sequence ID" value="KAE8140435.1"/>
    <property type="molecule type" value="Genomic_DNA"/>
</dbReference>
<dbReference type="GeneID" id="43638001"/>
<protein>
    <submittedName>
        <fullName evidence="2">Uncharacterized protein</fullName>
    </submittedName>
</protein>
<dbReference type="Proteomes" id="UP000325672">
    <property type="component" value="Unassembled WGS sequence"/>
</dbReference>
<evidence type="ECO:0000313" key="3">
    <source>
        <dbReference type="Proteomes" id="UP000325672"/>
    </source>
</evidence>
<evidence type="ECO:0000313" key="2">
    <source>
        <dbReference type="EMBL" id="KAE8140435.1"/>
    </source>
</evidence>
<keyword evidence="1" id="KW-0472">Membrane</keyword>
<sequence>MTAIPGRPLSFYLIFFIISLLSFPLLSWLCSPQVPIRRYSDPPVQEALERKVHTGYYCAISMASRLRTKHQETRYLLSAKRSTLQAPWEWRMPALAQRPAVRSMELDSANVNNARPNSVKRLGTCKGPDKHGSYDLNVGLAHAAAKSGGTCVQRARHYDCVIGRVHSHSY</sequence>
<proteinExistence type="predicted"/>
<accession>A0A5N6T2B5</accession>
<reference evidence="2 3" key="1">
    <citation type="submission" date="2019-04" db="EMBL/GenBank/DDBJ databases">
        <title>Friends and foes A comparative genomics study of 23 Aspergillus species from section Flavi.</title>
        <authorList>
            <consortium name="DOE Joint Genome Institute"/>
            <person name="Kjaerbolling I."/>
            <person name="Vesth T."/>
            <person name="Frisvad J.C."/>
            <person name="Nybo J.L."/>
            <person name="Theobald S."/>
            <person name="Kildgaard S."/>
            <person name="Isbrandt T."/>
            <person name="Kuo A."/>
            <person name="Sato A."/>
            <person name="Lyhne E.K."/>
            <person name="Kogle M.E."/>
            <person name="Wiebenga A."/>
            <person name="Kun R.S."/>
            <person name="Lubbers R.J."/>
            <person name="Makela M.R."/>
            <person name="Barry K."/>
            <person name="Chovatia M."/>
            <person name="Clum A."/>
            <person name="Daum C."/>
            <person name="Haridas S."/>
            <person name="He G."/>
            <person name="LaButti K."/>
            <person name="Lipzen A."/>
            <person name="Mondo S."/>
            <person name="Riley R."/>
            <person name="Salamov A."/>
            <person name="Simmons B.A."/>
            <person name="Magnuson J.K."/>
            <person name="Henrissat B."/>
            <person name="Mortensen U.H."/>
            <person name="Larsen T.O."/>
            <person name="Devries R.P."/>
            <person name="Grigoriev I.V."/>
            <person name="Machida M."/>
            <person name="Baker S.E."/>
            <person name="Andersen M.R."/>
        </authorList>
    </citation>
    <scope>NUCLEOTIDE SEQUENCE [LARGE SCALE GENOMIC DNA]</scope>
    <source>
        <strain evidence="2 3">CBS 117625</strain>
    </source>
</reference>
<keyword evidence="3" id="KW-1185">Reference proteome</keyword>
<gene>
    <name evidence="2" type="ORF">BDV38DRAFT_239703</name>
</gene>
<organism evidence="2 3">
    <name type="scientific">Aspergillus pseudotamarii</name>
    <dbReference type="NCBI Taxonomy" id="132259"/>
    <lineage>
        <taxon>Eukaryota</taxon>
        <taxon>Fungi</taxon>
        <taxon>Dikarya</taxon>
        <taxon>Ascomycota</taxon>
        <taxon>Pezizomycotina</taxon>
        <taxon>Eurotiomycetes</taxon>
        <taxon>Eurotiomycetidae</taxon>
        <taxon>Eurotiales</taxon>
        <taxon>Aspergillaceae</taxon>
        <taxon>Aspergillus</taxon>
        <taxon>Aspergillus subgen. Circumdati</taxon>
    </lineage>
</organism>
<evidence type="ECO:0000256" key="1">
    <source>
        <dbReference type="SAM" id="Phobius"/>
    </source>
</evidence>
<keyword evidence="1" id="KW-0812">Transmembrane</keyword>
<dbReference type="AlphaFoldDB" id="A0A5N6T2B5"/>
<feature type="transmembrane region" description="Helical" evidence="1">
    <location>
        <begin position="12"/>
        <end position="30"/>
    </location>
</feature>
<name>A0A5N6T2B5_ASPPS</name>
<dbReference type="RefSeq" id="XP_031916498.1">
    <property type="nucleotide sequence ID" value="XM_032053791.1"/>
</dbReference>